<evidence type="ECO:0000313" key="3">
    <source>
        <dbReference type="EMBL" id="SIO41923.1"/>
    </source>
</evidence>
<accession>A0A1N6JCG9</accession>
<dbReference type="Pfam" id="PF07411">
    <property type="entry name" value="DUF1508"/>
    <property type="match status" value="2"/>
</dbReference>
<reference evidence="3 4" key="1">
    <citation type="submission" date="2016-11" db="EMBL/GenBank/DDBJ databases">
        <authorList>
            <person name="Jaros S."/>
            <person name="Januszkiewicz K."/>
            <person name="Wedrychowicz H."/>
        </authorList>
    </citation>
    <scope>NUCLEOTIDE SEQUENCE [LARGE SCALE GENOMIC DNA]</scope>
    <source>
        <strain evidence="3 4">DSM 24787</strain>
    </source>
</reference>
<feature type="compositionally biased region" description="Polar residues" evidence="1">
    <location>
        <begin position="80"/>
        <end position="89"/>
    </location>
</feature>
<proteinExistence type="predicted"/>
<dbReference type="Gene3D" id="2.30.29.80">
    <property type="match status" value="1"/>
</dbReference>
<feature type="region of interest" description="Disordered" evidence="1">
    <location>
        <begin position="80"/>
        <end position="107"/>
    </location>
</feature>
<sequence length="107" mass="11385">MASFVISPTPNGQFRFTLKAGNGETILNSETYTAKANCLAGIESVRDNSQADERHEKKTAADGSPYFVLKAANNQVIGTSETYSNTSNRDAGIASVKKNAPDADVVE</sequence>
<dbReference type="OrthoDB" id="9802792at2"/>
<dbReference type="PANTHER" id="PTHR40606">
    <property type="match status" value="1"/>
</dbReference>
<dbReference type="InterPro" id="IPR010879">
    <property type="entry name" value="DUF1508"/>
</dbReference>
<organism evidence="3 4">
    <name type="scientific">Chitinophaga niabensis</name>
    <dbReference type="NCBI Taxonomy" id="536979"/>
    <lineage>
        <taxon>Bacteria</taxon>
        <taxon>Pseudomonadati</taxon>
        <taxon>Bacteroidota</taxon>
        <taxon>Chitinophagia</taxon>
        <taxon>Chitinophagales</taxon>
        <taxon>Chitinophagaceae</taxon>
        <taxon>Chitinophaga</taxon>
    </lineage>
</organism>
<dbReference type="SUPFAM" id="SSF160113">
    <property type="entry name" value="YegP-like"/>
    <property type="match status" value="2"/>
</dbReference>
<dbReference type="STRING" id="536979.SAMN04488055_3855"/>
<dbReference type="Proteomes" id="UP000185003">
    <property type="component" value="Unassembled WGS sequence"/>
</dbReference>
<evidence type="ECO:0000259" key="2">
    <source>
        <dbReference type="Pfam" id="PF07411"/>
    </source>
</evidence>
<dbReference type="InterPro" id="IPR051141">
    <property type="entry name" value="UPF0339_domain"/>
</dbReference>
<evidence type="ECO:0000256" key="1">
    <source>
        <dbReference type="SAM" id="MobiDB-lite"/>
    </source>
</evidence>
<keyword evidence="4" id="KW-1185">Reference proteome</keyword>
<dbReference type="RefSeq" id="WP_074241080.1">
    <property type="nucleotide sequence ID" value="NZ_FSRA01000002.1"/>
</dbReference>
<dbReference type="PANTHER" id="PTHR40606:SF1">
    <property type="entry name" value="UPF0339 PROTEIN YEGP"/>
    <property type="match status" value="1"/>
</dbReference>
<protein>
    <recommendedName>
        <fullName evidence="2">DUF1508 domain-containing protein</fullName>
    </recommendedName>
</protein>
<name>A0A1N6JCG9_9BACT</name>
<evidence type="ECO:0000313" key="4">
    <source>
        <dbReference type="Proteomes" id="UP000185003"/>
    </source>
</evidence>
<feature type="domain" description="DUF1508" evidence="2">
    <location>
        <begin position="61"/>
        <end position="107"/>
    </location>
</feature>
<dbReference type="EMBL" id="FSRA01000002">
    <property type="protein sequence ID" value="SIO41923.1"/>
    <property type="molecule type" value="Genomic_DNA"/>
</dbReference>
<feature type="domain" description="DUF1508" evidence="2">
    <location>
        <begin position="11"/>
        <end position="56"/>
    </location>
</feature>
<dbReference type="InterPro" id="IPR036913">
    <property type="entry name" value="YegP-like_sf"/>
</dbReference>
<dbReference type="AlphaFoldDB" id="A0A1N6JCG9"/>
<gene>
    <name evidence="3" type="ORF">SAMN04488055_3855</name>
</gene>